<dbReference type="InterPro" id="IPR010321">
    <property type="entry name" value="DUF922"/>
</dbReference>
<protein>
    <recommendedName>
        <fullName evidence="3">DUF922 domain-containing protein</fullName>
    </recommendedName>
</protein>
<dbReference type="AlphaFoldDB" id="A0A1M6MM20"/>
<gene>
    <name evidence="1" type="ORF">SAMN04488513_11052</name>
</gene>
<organism evidence="1 2">
    <name type="scientific">Pseudozobellia thermophila</name>
    <dbReference type="NCBI Taxonomy" id="192903"/>
    <lineage>
        <taxon>Bacteria</taxon>
        <taxon>Pseudomonadati</taxon>
        <taxon>Bacteroidota</taxon>
        <taxon>Flavobacteriia</taxon>
        <taxon>Flavobacteriales</taxon>
        <taxon>Flavobacteriaceae</taxon>
        <taxon>Pseudozobellia</taxon>
    </lineage>
</organism>
<evidence type="ECO:0000313" key="2">
    <source>
        <dbReference type="Proteomes" id="UP000184543"/>
    </source>
</evidence>
<dbReference type="EMBL" id="FQYU01000010">
    <property type="protein sequence ID" value="SHJ84499.1"/>
    <property type="molecule type" value="Genomic_DNA"/>
</dbReference>
<name>A0A1M6MM20_9FLAO</name>
<dbReference type="Proteomes" id="UP000184543">
    <property type="component" value="Unassembled WGS sequence"/>
</dbReference>
<accession>A0A1M6MM20</accession>
<evidence type="ECO:0000313" key="1">
    <source>
        <dbReference type="EMBL" id="SHJ84499.1"/>
    </source>
</evidence>
<keyword evidence="2" id="KW-1185">Reference proteome</keyword>
<sequence>MLCLPNAFDGLAKACKFFDKMVLKFSFFLFFFLAIAGFAQGEEIIPWSADRKLQWSDFKGKYLKTEWAAATTASSISYKFSTYEKDGQVYVDFVVGCEFYPKKSWYRPDMVDDLILSHEQLHFDIAELHARKFRKRLAETRFTANIKEEVREIYKEVLKELYIFQNRYDHETNFSRDTQKQMEWNKMIAEALEQEAKLP</sequence>
<proteinExistence type="predicted"/>
<dbReference type="Pfam" id="PF06037">
    <property type="entry name" value="DUF922"/>
    <property type="match status" value="1"/>
</dbReference>
<evidence type="ECO:0008006" key="3">
    <source>
        <dbReference type="Google" id="ProtNLM"/>
    </source>
</evidence>
<dbReference type="STRING" id="192903.SAMN04488513_11052"/>
<reference evidence="2" key="1">
    <citation type="submission" date="2016-11" db="EMBL/GenBank/DDBJ databases">
        <authorList>
            <person name="Varghese N."/>
            <person name="Submissions S."/>
        </authorList>
    </citation>
    <scope>NUCLEOTIDE SEQUENCE [LARGE SCALE GENOMIC DNA]</scope>
    <source>
        <strain evidence="2">DSM 19858</strain>
    </source>
</reference>